<comment type="caution">
    <text evidence="2">The sequence shown here is derived from an EMBL/GenBank/DDBJ whole genome shotgun (WGS) entry which is preliminary data.</text>
</comment>
<dbReference type="RefSeq" id="WP_270948568.1">
    <property type="nucleotide sequence ID" value="NZ_JAQGLA010000012.1"/>
</dbReference>
<dbReference type="InterPro" id="IPR050508">
    <property type="entry name" value="Methyltransf_Superfamily"/>
</dbReference>
<dbReference type="EMBL" id="JAQGLA010000012">
    <property type="protein sequence ID" value="MDA3625993.1"/>
    <property type="molecule type" value="Genomic_DNA"/>
</dbReference>
<dbReference type="GO" id="GO:0008168">
    <property type="term" value="F:methyltransferase activity"/>
    <property type="evidence" value="ECO:0007669"/>
    <property type="project" value="UniProtKB-KW"/>
</dbReference>
<accession>A0ABT4UW94</accession>
<name>A0ABT4UW94_9PSEU</name>
<evidence type="ECO:0000313" key="2">
    <source>
        <dbReference type="EMBL" id="MDA3625993.1"/>
    </source>
</evidence>
<dbReference type="InterPro" id="IPR013216">
    <property type="entry name" value="Methyltransf_11"/>
</dbReference>
<sequence length="197" mass="22279">MGTVKPWSRSEPTRSPFALPSGLGGWFAGRIMLWLNEQQDVVDLLDVRPGEVVLEVGYGPGGLIRRLRRTSAKRICGVDPSQQMCDLVRRRADERIEVRTGTVERTGFRDAEFDCAVSVNNVAIWPNLERGLDELRRVTRPGGRLLIAWHGGTHPNRIARSQALREDQLTRIEQELGKRFTTTARHELTSLTAWLAR</sequence>
<dbReference type="SUPFAM" id="SSF53335">
    <property type="entry name" value="S-adenosyl-L-methionine-dependent methyltransferases"/>
    <property type="match status" value="1"/>
</dbReference>
<feature type="domain" description="Methyltransferase type 11" evidence="1">
    <location>
        <begin position="54"/>
        <end position="147"/>
    </location>
</feature>
<dbReference type="PANTHER" id="PTHR42912">
    <property type="entry name" value="METHYLTRANSFERASE"/>
    <property type="match status" value="1"/>
</dbReference>
<dbReference type="CDD" id="cd02440">
    <property type="entry name" value="AdoMet_MTases"/>
    <property type="match status" value="1"/>
</dbReference>
<evidence type="ECO:0000313" key="3">
    <source>
        <dbReference type="Proteomes" id="UP001210380"/>
    </source>
</evidence>
<evidence type="ECO:0000259" key="1">
    <source>
        <dbReference type="Pfam" id="PF08241"/>
    </source>
</evidence>
<dbReference type="Proteomes" id="UP001210380">
    <property type="component" value="Unassembled WGS sequence"/>
</dbReference>
<keyword evidence="2" id="KW-0489">Methyltransferase</keyword>
<protein>
    <submittedName>
        <fullName evidence="2">Methyltransferase domain-containing protein</fullName>
    </submittedName>
</protein>
<dbReference type="Pfam" id="PF08241">
    <property type="entry name" value="Methyltransf_11"/>
    <property type="match status" value="1"/>
</dbReference>
<gene>
    <name evidence="2" type="ORF">OU415_11140</name>
</gene>
<dbReference type="GO" id="GO:0032259">
    <property type="term" value="P:methylation"/>
    <property type="evidence" value="ECO:0007669"/>
    <property type="project" value="UniProtKB-KW"/>
</dbReference>
<dbReference type="Gene3D" id="3.40.50.150">
    <property type="entry name" value="Vaccinia Virus protein VP39"/>
    <property type="match status" value="1"/>
</dbReference>
<reference evidence="2 3" key="1">
    <citation type="submission" date="2022-11" db="EMBL/GenBank/DDBJ databases">
        <title>Draft genome sequence of Saccharopolyspora sp. WRP15-2 isolated from rhizosphere soils of wild rice in Thailand.</title>
        <authorList>
            <person name="Duangmal K."/>
            <person name="Kammanee S."/>
            <person name="Muangham S."/>
        </authorList>
    </citation>
    <scope>NUCLEOTIDE SEQUENCE [LARGE SCALE GENOMIC DNA]</scope>
    <source>
        <strain evidence="2 3">WRP15-2</strain>
    </source>
</reference>
<dbReference type="InterPro" id="IPR029063">
    <property type="entry name" value="SAM-dependent_MTases_sf"/>
</dbReference>
<organism evidence="2 3">
    <name type="scientific">Saccharopolyspora oryzae</name>
    <dbReference type="NCBI Taxonomy" id="2997343"/>
    <lineage>
        <taxon>Bacteria</taxon>
        <taxon>Bacillati</taxon>
        <taxon>Actinomycetota</taxon>
        <taxon>Actinomycetes</taxon>
        <taxon>Pseudonocardiales</taxon>
        <taxon>Pseudonocardiaceae</taxon>
        <taxon>Saccharopolyspora</taxon>
    </lineage>
</organism>
<proteinExistence type="predicted"/>
<keyword evidence="2" id="KW-0808">Transferase</keyword>
<keyword evidence="3" id="KW-1185">Reference proteome</keyword>